<name>A0A0R1DTH2_DROYA</name>
<reference evidence="2 3" key="2">
    <citation type="journal article" date="2007" name="PLoS Biol.">
        <title>Principles of genome evolution in the Drosophila melanogaster species group.</title>
        <authorList>
            <person name="Ranz J.M."/>
            <person name="Maurin D."/>
            <person name="Chan Y.S."/>
            <person name="von Grotthuss M."/>
            <person name="Hillier L.W."/>
            <person name="Roote J."/>
            <person name="Ashburner M."/>
            <person name="Bergman C.M."/>
        </authorList>
    </citation>
    <scope>NUCLEOTIDE SEQUENCE [LARGE SCALE GENOMIC DNA]</scope>
    <source>
        <strain evidence="3">Tai18E2 / Tucson 14021-0261.01</strain>
    </source>
</reference>
<feature type="region of interest" description="Disordered" evidence="1">
    <location>
        <begin position="116"/>
        <end position="145"/>
    </location>
</feature>
<evidence type="ECO:0000256" key="1">
    <source>
        <dbReference type="SAM" id="MobiDB-lite"/>
    </source>
</evidence>
<dbReference type="OrthoDB" id="7869073at2759"/>
<proteinExistence type="predicted"/>
<evidence type="ECO:0000313" key="3">
    <source>
        <dbReference type="Proteomes" id="UP000002282"/>
    </source>
</evidence>
<dbReference type="EMBL" id="CM000157">
    <property type="protein sequence ID" value="KRJ98448.1"/>
    <property type="molecule type" value="Genomic_DNA"/>
</dbReference>
<organism evidence="2 3">
    <name type="scientific">Drosophila yakuba</name>
    <name type="common">Fruit fly</name>
    <dbReference type="NCBI Taxonomy" id="7245"/>
    <lineage>
        <taxon>Eukaryota</taxon>
        <taxon>Metazoa</taxon>
        <taxon>Ecdysozoa</taxon>
        <taxon>Arthropoda</taxon>
        <taxon>Hexapoda</taxon>
        <taxon>Insecta</taxon>
        <taxon>Pterygota</taxon>
        <taxon>Neoptera</taxon>
        <taxon>Endopterygota</taxon>
        <taxon>Diptera</taxon>
        <taxon>Brachycera</taxon>
        <taxon>Muscomorpha</taxon>
        <taxon>Ephydroidea</taxon>
        <taxon>Drosophilidae</taxon>
        <taxon>Drosophila</taxon>
        <taxon>Sophophora</taxon>
    </lineage>
</organism>
<gene>
    <name evidence="2" type="primary">Dyak\GE22587</name>
    <name evidence="2" type="synonym">Dyak\CG13741</name>
    <name evidence="2" type="synonym">dyak_GLEANR_625</name>
    <name evidence="2" type="synonym">GE22587</name>
    <name evidence="2" type="ORF">Dyak_GE22587</name>
</gene>
<evidence type="ECO:0000313" key="2">
    <source>
        <dbReference type="EMBL" id="KRJ98448.1"/>
    </source>
</evidence>
<dbReference type="AlphaFoldDB" id="A0A0R1DTH2"/>
<protein>
    <submittedName>
        <fullName evidence="2">Uncharacterized protein, isoform B</fullName>
    </submittedName>
</protein>
<dbReference type="Proteomes" id="UP000002282">
    <property type="component" value="Chromosome 2L"/>
</dbReference>
<sequence>MHPESCCLWVHDYYKQCVVPKPKIPPRYSSNGVSKGGKRQAGHLRSYMNLDQSGDDYFEDKDFQGPICQENGANEIDTNVEQMKFEINDFDKMYWEQDSHSSEASQSCALGRVYGNNVNRPSEADPLSPNHQARGHVKSRLDLRDGSRLHNNINQMRNHQYNHHNRHKFHRRQHQAQSSKEQSLRTAYNALSSQTNHANQQTDILMNINNHFQYTHQAPSDLRGRTINICPDTYDWSASSSIGSLIESVSLMPDNRVKNGLPCETITRYTDISKDILAGETQDIHKPQTGLDSASVDSESMKVSKMAHNVMLLLKSVAQQNNQGDSCDSFKNFDWINEPVQEFQSVAFPKLNGRDVQQRFN</sequence>
<keyword evidence="3" id="KW-1185">Reference proteome</keyword>
<reference evidence="2 3" key="1">
    <citation type="journal article" date="2007" name="Nature">
        <title>Evolution of genes and genomes on the Drosophila phylogeny.</title>
        <authorList>
            <consortium name="Drosophila 12 Genomes Consortium"/>
            <person name="Clark A.G."/>
            <person name="Eisen M.B."/>
            <person name="Smith D.R."/>
            <person name="Bergman C.M."/>
            <person name="Oliver B."/>
            <person name="Markow T.A."/>
            <person name="Kaufman T.C."/>
            <person name="Kellis M."/>
            <person name="Gelbart W."/>
            <person name="Iyer V.N."/>
            <person name="Pollard D.A."/>
            <person name="Sackton T.B."/>
            <person name="Larracuente A.M."/>
            <person name="Singh N.D."/>
            <person name="Abad J.P."/>
            <person name="Abt D.N."/>
            <person name="Adryan B."/>
            <person name="Aguade M."/>
            <person name="Akashi H."/>
            <person name="Anderson W.W."/>
            <person name="Aquadro C.F."/>
            <person name="Ardell D.H."/>
            <person name="Arguello R."/>
            <person name="Artieri C.G."/>
            <person name="Barbash D.A."/>
            <person name="Barker D."/>
            <person name="Barsanti P."/>
            <person name="Batterham P."/>
            <person name="Batzoglou S."/>
            <person name="Begun D."/>
            <person name="Bhutkar A."/>
            <person name="Blanco E."/>
            <person name="Bosak S.A."/>
            <person name="Bradley R.K."/>
            <person name="Brand A.D."/>
            <person name="Brent M.R."/>
            <person name="Brooks A.N."/>
            <person name="Brown R.H."/>
            <person name="Butlin R.K."/>
            <person name="Caggese C."/>
            <person name="Calvi B.R."/>
            <person name="Bernardo de Carvalho A."/>
            <person name="Caspi A."/>
            <person name="Castrezana S."/>
            <person name="Celniker S.E."/>
            <person name="Chang J.L."/>
            <person name="Chapple C."/>
            <person name="Chatterji S."/>
            <person name="Chinwalla A."/>
            <person name="Civetta A."/>
            <person name="Clifton S.W."/>
            <person name="Comeron J.M."/>
            <person name="Costello J.C."/>
            <person name="Coyne J.A."/>
            <person name="Daub J."/>
            <person name="David R.G."/>
            <person name="Delcher A.L."/>
            <person name="Delehaunty K."/>
            <person name="Do C.B."/>
            <person name="Ebling H."/>
            <person name="Edwards K."/>
            <person name="Eickbush T."/>
            <person name="Evans J.D."/>
            <person name="Filipski A."/>
            <person name="Findeiss S."/>
            <person name="Freyhult E."/>
            <person name="Fulton L."/>
            <person name="Fulton R."/>
            <person name="Garcia A.C."/>
            <person name="Gardiner A."/>
            <person name="Garfield D.A."/>
            <person name="Garvin B.E."/>
            <person name="Gibson G."/>
            <person name="Gilbert D."/>
            <person name="Gnerre S."/>
            <person name="Godfrey J."/>
            <person name="Good R."/>
            <person name="Gotea V."/>
            <person name="Gravely B."/>
            <person name="Greenberg A.J."/>
            <person name="Griffiths-Jones S."/>
            <person name="Gross S."/>
            <person name="Guigo R."/>
            <person name="Gustafson E.A."/>
            <person name="Haerty W."/>
            <person name="Hahn M.W."/>
            <person name="Halligan D.L."/>
            <person name="Halpern A.L."/>
            <person name="Halter G.M."/>
            <person name="Han M.V."/>
            <person name="Heger A."/>
            <person name="Hillier L."/>
            <person name="Hinrichs A.S."/>
            <person name="Holmes I."/>
            <person name="Hoskins R.A."/>
            <person name="Hubisz M.J."/>
            <person name="Hultmark D."/>
            <person name="Huntley M.A."/>
            <person name="Jaffe D.B."/>
            <person name="Jagadeeshan S."/>
            <person name="Jeck W.R."/>
            <person name="Johnson J."/>
            <person name="Jones C.D."/>
            <person name="Jordan W.C."/>
            <person name="Karpen G.H."/>
            <person name="Kataoka E."/>
            <person name="Keightley P.D."/>
            <person name="Kheradpour P."/>
            <person name="Kirkness E.F."/>
            <person name="Koerich L.B."/>
            <person name="Kristiansen K."/>
            <person name="Kudrna D."/>
            <person name="Kulathinal R.J."/>
            <person name="Kumar S."/>
            <person name="Kwok R."/>
            <person name="Lander E."/>
            <person name="Langley C.H."/>
            <person name="Lapoint R."/>
            <person name="Lazzaro B.P."/>
            <person name="Lee S.J."/>
            <person name="Levesque L."/>
            <person name="Li R."/>
            <person name="Lin C.F."/>
            <person name="Lin M.F."/>
            <person name="Lindblad-Toh K."/>
            <person name="Llopart A."/>
            <person name="Long M."/>
            <person name="Low L."/>
            <person name="Lozovsky E."/>
            <person name="Lu J."/>
            <person name="Luo M."/>
            <person name="Machado C.A."/>
            <person name="Makalowski W."/>
            <person name="Marzo M."/>
            <person name="Matsuda M."/>
            <person name="Matzkin L."/>
            <person name="McAllister B."/>
            <person name="McBride C.S."/>
            <person name="McKernan B."/>
            <person name="McKernan K."/>
            <person name="Mendez-Lago M."/>
            <person name="Minx P."/>
            <person name="Mollenhauer M.U."/>
            <person name="Montooth K."/>
            <person name="Mount S.M."/>
            <person name="Mu X."/>
            <person name="Myers E."/>
            <person name="Negre B."/>
            <person name="Newfeld S."/>
            <person name="Nielsen R."/>
            <person name="Noor M.A."/>
            <person name="O'Grady P."/>
            <person name="Pachter L."/>
            <person name="Papaceit M."/>
            <person name="Parisi M.J."/>
            <person name="Parisi M."/>
            <person name="Parts L."/>
            <person name="Pedersen J.S."/>
            <person name="Pesole G."/>
            <person name="Phillippy A.M."/>
            <person name="Ponting C.P."/>
            <person name="Pop M."/>
            <person name="Porcelli D."/>
            <person name="Powell J.R."/>
            <person name="Prohaska S."/>
            <person name="Pruitt K."/>
            <person name="Puig M."/>
            <person name="Quesneville H."/>
            <person name="Ram K.R."/>
            <person name="Rand D."/>
            <person name="Rasmussen M.D."/>
            <person name="Reed L.K."/>
            <person name="Reenan R."/>
            <person name="Reily A."/>
            <person name="Remington K.A."/>
            <person name="Rieger T.T."/>
            <person name="Ritchie M.G."/>
            <person name="Robin C."/>
            <person name="Rogers Y.H."/>
            <person name="Rohde C."/>
            <person name="Rozas J."/>
            <person name="Rubenfield M.J."/>
            <person name="Ruiz A."/>
            <person name="Russo S."/>
            <person name="Salzberg S.L."/>
            <person name="Sanchez-Gracia A."/>
            <person name="Saranga D.J."/>
            <person name="Sato H."/>
            <person name="Schaeffer S.W."/>
            <person name="Schatz M.C."/>
            <person name="Schlenke T."/>
            <person name="Schwartz R."/>
            <person name="Segarra C."/>
            <person name="Singh R.S."/>
            <person name="Sirot L."/>
            <person name="Sirota M."/>
            <person name="Sisneros N.B."/>
            <person name="Smith C.D."/>
            <person name="Smith T.F."/>
            <person name="Spieth J."/>
            <person name="Stage D.E."/>
            <person name="Stark A."/>
            <person name="Stephan W."/>
            <person name="Strausberg R.L."/>
            <person name="Strempel S."/>
            <person name="Sturgill D."/>
            <person name="Sutton G."/>
            <person name="Sutton G.G."/>
            <person name="Tao W."/>
            <person name="Teichmann S."/>
            <person name="Tobari Y.N."/>
            <person name="Tomimura Y."/>
            <person name="Tsolas J.M."/>
            <person name="Valente V.L."/>
            <person name="Venter E."/>
            <person name="Venter J.C."/>
            <person name="Vicario S."/>
            <person name="Vieira F.G."/>
            <person name="Vilella A.J."/>
            <person name="Villasante A."/>
            <person name="Walenz B."/>
            <person name="Wang J."/>
            <person name="Wasserman M."/>
            <person name="Watts T."/>
            <person name="Wilson D."/>
            <person name="Wilson R.K."/>
            <person name="Wing R.A."/>
            <person name="Wolfner M.F."/>
            <person name="Wong A."/>
            <person name="Wong G.K."/>
            <person name="Wu C.I."/>
            <person name="Wu G."/>
            <person name="Yamamoto D."/>
            <person name="Yang H.P."/>
            <person name="Yang S.P."/>
            <person name="Yorke J.A."/>
            <person name="Yoshida K."/>
            <person name="Zdobnov E."/>
            <person name="Zhang P."/>
            <person name="Zhang Y."/>
            <person name="Zimin A.V."/>
            <person name="Baldwin J."/>
            <person name="Abdouelleil A."/>
            <person name="Abdulkadir J."/>
            <person name="Abebe A."/>
            <person name="Abera B."/>
            <person name="Abreu J."/>
            <person name="Acer S.C."/>
            <person name="Aftuck L."/>
            <person name="Alexander A."/>
            <person name="An P."/>
            <person name="Anderson E."/>
            <person name="Anderson S."/>
            <person name="Arachi H."/>
            <person name="Azer M."/>
            <person name="Bachantsang P."/>
            <person name="Barry A."/>
            <person name="Bayul T."/>
            <person name="Berlin A."/>
            <person name="Bessette D."/>
            <person name="Bloom T."/>
            <person name="Blye J."/>
            <person name="Boguslavskiy L."/>
            <person name="Bonnet C."/>
            <person name="Boukhgalter B."/>
            <person name="Bourzgui I."/>
            <person name="Brown A."/>
            <person name="Cahill P."/>
            <person name="Channer S."/>
            <person name="Cheshatsang Y."/>
            <person name="Chuda L."/>
            <person name="Citroen M."/>
            <person name="Collymore A."/>
            <person name="Cooke P."/>
            <person name="Costello M."/>
            <person name="D'Aco K."/>
            <person name="Daza R."/>
            <person name="De Haan G."/>
            <person name="DeGray S."/>
            <person name="DeMaso C."/>
            <person name="Dhargay N."/>
            <person name="Dooley K."/>
            <person name="Dooley E."/>
            <person name="Doricent M."/>
            <person name="Dorje P."/>
            <person name="Dorjee K."/>
            <person name="Dupes A."/>
            <person name="Elong R."/>
            <person name="Falk J."/>
            <person name="Farina A."/>
            <person name="Faro S."/>
            <person name="Ferguson D."/>
            <person name="Fisher S."/>
            <person name="Foley C.D."/>
            <person name="Franke A."/>
            <person name="Friedrich D."/>
            <person name="Gadbois L."/>
            <person name="Gearin G."/>
            <person name="Gearin C.R."/>
            <person name="Giannoukos G."/>
            <person name="Goode T."/>
            <person name="Graham J."/>
            <person name="Grandbois E."/>
            <person name="Grewal S."/>
            <person name="Gyaltsen K."/>
            <person name="Hafez N."/>
            <person name="Hagos B."/>
            <person name="Hall J."/>
            <person name="Henson C."/>
            <person name="Hollinger A."/>
            <person name="Honan T."/>
            <person name="Huard M.D."/>
            <person name="Hughes L."/>
            <person name="Hurhula B."/>
            <person name="Husby M.E."/>
            <person name="Kamat A."/>
            <person name="Kanga B."/>
            <person name="Kashin S."/>
            <person name="Khazanovich D."/>
            <person name="Kisner P."/>
            <person name="Lance K."/>
            <person name="Lara M."/>
            <person name="Lee W."/>
            <person name="Lennon N."/>
            <person name="Letendre F."/>
            <person name="LeVine R."/>
            <person name="Lipovsky A."/>
            <person name="Liu X."/>
            <person name="Liu J."/>
            <person name="Liu S."/>
            <person name="Lokyitsang T."/>
            <person name="Lokyitsang Y."/>
            <person name="Lubonja R."/>
            <person name="Lui A."/>
            <person name="MacDonald P."/>
            <person name="Magnisalis V."/>
            <person name="Maru K."/>
            <person name="Matthews C."/>
            <person name="McCusker W."/>
            <person name="McDonough S."/>
            <person name="Mehta T."/>
            <person name="Meldrim J."/>
            <person name="Meneus L."/>
            <person name="Mihai O."/>
            <person name="Mihalev A."/>
            <person name="Mihova T."/>
            <person name="Mittelman R."/>
            <person name="Mlenga V."/>
            <person name="Montmayeur A."/>
            <person name="Mulrain L."/>
            <person name="Navidi A."/>
            <person name="Naylor J."/>
            <person name="Negash T."/>
            <person name="Nguyen T."/>
            <person name="Nguyen N."/>
            <person name="Nicol R."/>
            <person name="Norbu C."/>
            <person name="Norbu N."/>
            <person name="Novod N."/>
            <person name="O'Neill B."/>
            <person name="Osman S."/>
            <person name="Markiewicz E."/>
            <person name="Oyono O.L."/>
            <person name="Patti C."/>
            <person name="Phunkhang P."/>
            <person name="Pierre F."/>
            <person name="Priest M."/>
            <person name="Raghuraman S."/>
            <person name="Rege F."/>
            <person name="Reyes R."/>
            <person name="Rise C."/>
            <person name="Rogov P."/>
            <person name="Ross K."/>
            <person name="Ryan E."/>
            <person name="Settipalli S."/>
            <person name="Shea T."/>
            <person name="Sherpa N."/>
            <person name="Shi L."/>
            <person name="Shih D."/>
            <person name="Sparrow T."/>
            <person name="Spaulding J."/>
            <person name="Stalker J."/>
            <person name="Stange-Thomann N."/>
            <person name="Stavropoulos S."/>
            <person name="Stone C."/>
            <person name="Strader C."/>
            <person name="Tesfaye S."/>
            <person name="Thomson T."/>
            <person name="Thoulutsang Y."/>
            <person name="Thoulutsang D."/>
            <person name="Topham K."/>
            <person name="Topping I."/>
            <person name="Tsamla T."/>
            <person name="Vassiliev H."/>
            <person name="Vo A."/>
            <person name="Wangchuk T."/>
            <person name="Wangdi T."/>
            <person name="Weiand M."/>
            <person name="Wilkinson J."/>
            <person name="Wilson A."/>
            <person name="Yadav S."/>
            <person name="Young G."/>
            <person name="Yu Q."/>
            <person name="Zembek L."/>
            <person name="Zhong D."/>
            <person name="Zimmer A."/>
            <person name="Zwirko Z."/>
            <person name="Jaffe D.B."/>
            <person name="Alvarez P."/>
            <person name="Brockman W."/>
            <person name="Butler J."/>
            <person name="Chin C."/>
            <person name="Gnerre S."/>
            <person name="Grabherr M."/>
            <person name="Kleber M."/>
            <person name="Mauceli E."/>
            <person name="MacCallum I."/>
        </authorList>
    </citation>
    <scope>NUCLEOTIDE SEQUENCE [LARGE SCALE GENOMIC DNA]</scope>
    <source>
        <strain evidence="3">Tai18E2 / Tucson 14021-0261.01</strain>
    </source>
</reference>
<accession>A0A0R1DTH2</accession>